<dbReference type="Gene3D" id="1.10.357.10">
    <property type="entry name" value="Tetracycline Repressor, domain 2"/>
    <property type="match status" value="1"/>
</dbReference>
<dbReference type="Proteomes" id="UP001501676">
    <property type="component" value="Unassembled WGS sequence"/>
</dbReference>
<evidence type="ECO:0000256" key="1">
    <source>
        <dbReference type="ARBA" id="ARBA00023015"/>
    </source>
</evidence>
<dbReference type="InterPro" id="IPR050109">
    <property type="entry name" value="HTH-type_TetR-like_transc_reg"/>
</dbReference>
<organism evidence="6 7">
    <name type="scientific">Cryptosporangium minutisporangium</name>
    <dbReference type="NCBI Taxonomy" id="113569"/>
    <lineage>
        <taxon>Bacteria</taxon>
        <taxon>Bacillati</taxon>
        <taxon>Actinomycetota</taxon>
        <taxon>Actinomycetes</taxon>
        <taxon>Cryptosporangiales</taxon>
        <taxon>Cryptosporangiaceae</taxon>
        <taxon>Cryptosporangium</taxon>
    </lineage>
</organism>
<dbReference type="SUPFAM" id="SSF46689">
    <property type="entry name" value="Homeodomain-like"/>
    <property type="match status" value="1"/>
</dbReference>
<evidence type="ECO:0000313" key="6">
    <source>
        <dbReference type="EMBL" id="GAA3384413.1"/>
    </source>
</evidence>
<dbReference type="PRINTS" id="PR00455">
    <property type="entry name" value="HTHTETR"/>
</dbReference>
<evidence type="ECO:0000259" key="5">
    <source>
        <dbReference type="PROSITE" id="PS50977"/>
    </source>
</evidence>
<keyword evidence="1" id="KW-0805">Transcription regulation</keyword>
<dbReference type="InterPro" id="IPR009057">
    <property type="entry name" value="Homeodomain-like_sf"/>
</dbReference>
<feature type="domain" description="HTH tetR-type" evidence="5">
    <location>
        <begin position="53"/>
        <end position="113"/>
    </location>
</feature>
<gene>
    <name evidence="6" type="ORF">GCM10020369_14050</name>
</gene>
<keyword evidence="3" id="KW-0804">Transcription</keyword>
<accession>A0ABP6STH1</accession>
<dbReference type="EMBL" id="BAAAYN010000007">
    <property type="protein sequence ID" value="GAA3384413.1"/>
    <property type="molecule type" value="Genomic_DNA"/>
</dbReference>
<evidence type="ECO:0000256" key="2">
    <source>
        <dbReference type="ARBA" id="ARBA00023125"/>
    </source>
</evidence>
<dbReference type="Pfam" id="PF00440">
    <property type="entry name" value="TetR_N"/>
    <property type="match status" value="1"/>
</dbReference>
<reference evidence="7" key="1">
    <citation type="journal article" date="2019" name="Int. J. Syst. Evol. Microbiol.">
        <title>The Global Catalogue of Microorganisms (GCM) 10K type strain sequencing project: providing services to taxonomists for standard genome sequencing and annotation.</title>
        <authorList>
            <consortium name="The Broad Institute Genomics Platform"/>
            <consortium name="The Broad Institute Genome Sequencing Center for Infectious Disease"/>
            <person name="Wu L."/>
            <person name="Ma J."/>
        </authorList>
    </citation>
    <scope>NUCLEOTIDE SEQUENCE [LARGE SCALE GENOMIC DNA]</scope>
    <source>
        <strain evidence="7">JCM 9458</strain>
    </source>
</reference>
<dbReference type="PANTHER" id="PTHR30055">
    <property type="entry name" value="HTH-TYPE TRANSCRIPTIONAL REGULATOR RUTR"/>
    <property type="match status" value="1"/>
</dbReference>
<dbReference type="PROSITE" id="PS50977">
    <property type="entry name" value="HTH_TETR_2"/>
    <property type="match status" value="1"/>
</dbReference>
<feature type="DNA-binding region" description="H-T-H motif" evidence="4">
    <location>
        <begin position="76"/>
        <end position="95"/>
    </location>
</feature>
<evidence type="ECO:0000256" key="3">
    <source>
        <dbReference type="ARBA" id="ARBA00023163"/>
    </source>
</evidence>
<evidence type="ECO:0000256" key="4">
    <source>
        <dbReference type="PROSITE-ProRule" id="PRU00335"/>
    </source>
</evidence>
<dbReference type="InterPro" id="IPR001647">
    <property type="entry name" value="HTH_TetR"/>
</dbReference>
<protein>
    <recommendedName>
        <fullName evidence="5">HTH tetR-type domain-containing protein</fullName>
    </recommendedName>
</protein>
<proteinExistence type="predicted"/>
<dbReference type="PANTHER" id="PTHR30055:SF234">
    <property type="entry name" value="HTH-TYPE TRANSCRIPTIONAL REGULATOR BETI"/>
    <property type="match status" value="1"/>
</dbReference>
<sequence length="222" mass="22896">MVGRGTADDRVTGEYPGAGELPFDWSAVGPADVASGGRARFRGTRVRAGNAMARTRASLLDAAVRLIAERGTRRTSMTDIAQAAGIAKGTLYNHFRNKDEVFAALVEAEILLIADECRGLALEDALAVAAIRLDTHPALRRVADDDPAALAALVGADAGAAGWRAARSGAADVLAASGRDPRGAELVVRWLASHVAAPDGDDAEAGARLLAAVLPLRALATV</sequence>
<keyword evidence="7" id="KW-1185">Reference proteome</keyword>
<keyword evidence="2 4" id="KW-0238">DNA-binding</keyword>
<comment type="caution">
    <text evidence="6">The sequence shown here is derived from an EMBL/GenBank/DDBJ whole genome shotgun (WGS) entry which is preliminary data.</text>
</comment>
<evidence type="ECO:0000313" key="7">
    <source>
        <dbReference type="Proteomes" id="UP001501676"/>
    </source>
</evidence>
<name>A0ABP6STH1_9ACTN</name>